<keyword evidence="2" id="KW-0677">Repeat</keyword>
<keyword evidence="1 6" id="KW-0853">WD repeat</keyword>
<keyword evidence="5" id="KW-0143">Chaperone</keyword>
<dbReference type="InterPro" id="IPR001680">
    <property type="entry name" value="WD40_rpt"/>
</dbReference>
<keyword evidence="4" id="KW-0067">ATP-binding</keyword>
<dbReference type="PRINTS" id="PR00301">
    <property type="entry name" value="HEATSHOCK70"/>
</dbReference>
<feature type="repeat" description="WD" evidence="6">
    <location>
        <begin position="670"/>
        <end position="704"/>
    </location>
</feature>
<sequence length="741" mass="78459">MAAPILAIDFGTSNTSAVIVVDGRMLPLRNAETGRFSWPTAVFRDGDELKAGSQAEWAKLSRPDLYCDGFKRFLGSPETVALGDAGFPIVDLIARMLRHLRDEATALIGQPIGRTVLTIPSSYGEHDRRRTLMIDAGLKAGFTDVELLPEAVAAALAPLVRAPLAPGSLALVYDLGGGTFDAALVRMADDAEVTVLDQAALEHSGGRAVDERLVEYIRMHTGPEAAAILDPEPDQAPEVAARAELMAHDLVRRLKLILSGQQTATDYSLPSVPPIRLARDEMNSVIDDLLDNTVECCKTLVARAGLTFDDLDAVIRVGGSSRITRVGEVLERLGPPVCEPEDHELAVVQGAARWAARAVQRRLPHSPAGPGDRPLRFDLPGGQTARLTRWLMPRGAVYPAGSALAVVRLRDGSLWHLYDNAASPGLLHHRQIDAGDQIASGDWIATVRPPAPASRFGEDGGGATEAAFSADGGSLAVAVDGTVRIWKTADGTEPQLSEQAGRTALARGLQPGDGIKLVTYHNGTVTLWEPTDGAQLLRIDAPEPLIPAAAHIASGQIALVAGNGESAVIRRSDTSGLGEIRYSAHVQIHDIVLSPDGRAVLAAGEDGFARIWNVETEESLAAFEHDSAVVTARYSADGARVVTNAENYVARVWDVASGEPITEFRYGNHLHCIALSPDGTLLAVGGSGGGVRLWDVNASKEMLALPGSGSVSALVFSPDGNRLAVSAASRPVEVYLLARPV</sequence>
<dbReference type="PROSITE" id="PS00678">
    <property type="entry name" value="WD_REPEATS_1"/>
    <property type="match status" value="1"/>
</dbReference>
<protein>
    <submittedName>
        <fullName evidence="7">Hsp70 family protein</fullName>
    </submittedName>
</protein>
<dbReference type="AlphaFoldDB" id="A0A941II40"/>
<dbReference type="GO" id="GO:0140662">
    <property type="term" value="F:ATP-dependent protein folding chaperone"/>
    <property type="evidence" value="ECO:0007669"/>
    <property type="project" value="InterPro"/>
</dbReference>
<dbReference type="SMART" id="SM00320">
    <property type="entry name" value="WD40"/>
    <property type="match status" value="5"/>
</dbReference>
<dbReference type="EMBL" id="JAGSOH010000045">
    <property type="protein sequence ID" value="MBR7827924.1"/>
    <property type="molecule type" value="Genomic_DNA"/>
</dbReference>
<name>A0A941II40_9ACTN</name>
<dbReference type="Pfam" id="PF00400">
    <property type="entry name" value="WD40"/>
    <property type="match status" value="3"/>
</dbReference>
<dbReference type="PROSITE" id="PS50294">
    <property type="entry name" value="WD_REPEATS_REGION"/>
    <property type="match status" value="1"/>
</dbReference>
<evidence type="ECO:0000256" key="2">
    <source>
        <dbReference type="ARBA" id="ARBA00022737"/>
    </source>
</evidence>
<evidence type="ECO:0000256" key="6">
    <source>
        <dbReference type="PROSITE-ProRule" id="PRU00221"/>
    </source>
</evidence>
<evidence type="ECO:0000313" key="8">
    <source>
        <dbReference type="Proteomes" id="UP000676325"/>
    </source>
</evidence>
<dbReference type="SUPFAM" id="SSF50998">
    <property type="entry name" value="Quinoprotein alcohol dehydrogenase-like"/>
    <property type="match status" value="1"/>
</dbReference>
<dbReference type="Gene3D" id="3.30.420.40">
    <property type="match status" value="2"/>
</dbReference>
<keyword evidence="8" id="KW-1185">Reference proteome</keyword>
<gene>
    <name evidence="7" type="ORF">KDK95_16525</name>
</gene>
<evidence type="ECO:0000256" key="4">
    <source>
        <dbReference type="ARBA" id="ARBA00022840"/>
    </source>
</evidence>
<dbReference type="Gene3D" id="3.90.640.10">
    <property type="entry name" value="Actin, Chain A, domain 4"/>
    <property type="match status" value="1"/>
</dbReference>
<reference evidence="7" key="1">
    <citation type="submission" date="2021-04" db="EMBL/GenBank/DDBJ databases">
        <title>Genome based classification of Actinospica acidithermotolerans sp. nov., an actinobacterium isolated from an Indonesian hot spring.</title>
        <authorList>
            <person name="Kusuma A.B."/>
            <person name="Putra K.E."/>
            <person name="Nafisah S."/>
            <person name="Loh J."/>
            <person name="Nouioui I."/>
            <person name="Goodfellow M."/>
        </authorList>
    </citation>
    <scope>NUCLEOTIDE SEQUENCE</scope>
    <source>
        <strain evidence="7">MGRD01-02</strain>
    </source>
</reference>
<evidence type="ECO:0000256" key="3">
    <source>
        <dbReference type="ARBA" id="ARBA00022741"/>
    </source>
</evidence>
<dbReference type="Proteomes" id="UP000676325">
    <property type="component" value="Unassembled WGS sequence"/>
</dbReference>
<dbReference type="Gene3D" id="2.130.10.10">
    <property type="entry name" value="YVTN repeat-like/Quinoprotein amine dehydrogenase"/>
    <property type="match status" value="2"/>
</dbReference>
<dbReference type="InterPro" id="IPR050349">
    <property type="entry name" value="WD_LIS1/nudF_dynein_reg"/>
</dbReference>
<dbReference type="SUPFAM" id="SSF53067">
    <property type="entry name" value="Actin-like ATPase domain"/>
    <property type="match status" value="2"/>
</dbReference>
<evidence type="ECO:0000256" key="5">
    <source>
        <dbReference type="ARBA" id="ARBA00023186"/>
    </source>
</evidence>
<dbReference type="InterPro" id="IPR013126">
    <property type="entry name" value="Hsp_70_fam"/>
</dbReference>
<keyword evidence="3" id="KW-0547">Nucleotide-binding</keyword>
<dbReference type="GO" id="GO:0005524">
    <property type="term" value="F:ATP binding"/>
    <property type="evidence" value="ECO:0007669"/>
    <property type="project" value="UniProtKB-KW"/>
</dbReference>
<dbReference type="InterPro" id="IPR019775">
    <property type="entry name" value="WD40_repeat_CS"/>
</dbReference>
<dbReference type="InterPro" id="IPR011047">
    <property type="entry name" value="Quinoprotein_ADH-like_sf"/>
</dbReference>
<organism evidence="7 8">
    <name type="scientific">Actinospica acidithermotolerans</name>
    <dbReference type="NCBI Taxonomy" id="2828514"/>
    <lineage>
        <taxon>Bacteria</taxon>
        <taxon>Bacillati</taxon>
        <taxon>Actinomycetota</taxon>
        <taxon>Actinomycetes</taxon>
        <taxon>Catenulisporales</taxon>
        <taxon>Actinospicaceae</taxon>
        <taxon>Actinospica</taxon>
    </lineage>
</organism>
<dbReference type="PANTHER" id="PTHR44129">
    <property type="entry name" value="WD REPEAT-CONTAINING PROTEIN POP1"/>
    <property type="match status" value="1"/>
</dbReference>
<accession>A0A941II40</accession>
<dbReference type="RefSeq" id="WP_212519065.1">
    <property type="nucleotide sequence ID" value="NZ_JAGSOH010000045.1"/>
</dbReference>
<comment type="caution">
    <text evidence="7">The sequence shown here is derived from an EMBL/GenBank/DDBJ whole genome shotgun (WGS) entry which is preliminary data.</text>
</comment>
<feature type="repeat" description="WD" evidence="6">
    <location>
        <begin position="588"/>
        <end position="622"/>
    </location>
</feature>
<dbReference type="PROSITE" id="PS50082">
    <property type="entry name" value="WD_REPEATS_2"/>
    <property type="match status" value="3"/>
</dbReference>
<evidence type="ECO:0000313" key="7">
    <source>
        <dbReference type="EMBL" id="MBR7827924.1"/>
    </source>
</evidence>
<dbReference type="InterPro" id="IPR015943">
    <property type="entry name" value="WD40/YVTN_repeat-like_dom_sf"/>
</dbReference>
<dbReference type="Pfam" id="PF00012">
    <property type="entry name" value="HSP70"/>
    <property type="match status" value="1"/>
</dbReference>
<dbReference type="InterPro" id="IPR043129">
    <property type="entry name" value="ATPase_NBD"/>
</dbReference>
<evidence type="ECO:0000256" key="1">
    <source>
        <dbReference type="ARBA" id="ARBA00022574"/>
    </source>
</evidence>
<proteinExistence type="predicted"/>
<feature type="repeat" description="WD" evidence="6">
    <location>
        <begin position="622"/>
        <end position="663"/>
    </location>
</feature>